<dbReference type="Gene3D" id="3.90.1200.10">
    <property type="match status" value="1"/>
</dbReference>
<dbReference type="InterPro" id="IPR002575">
    <property type="entry name" value="Aminoglycoside_PTrfase"/>
</dbReference>
<organism evidence="2 3">
    <name type="scientific">Penicillium salamii</name>
    <dbReference type="NCBI Taxonomy" id="1612424"/>
    <lineage>
        <taxon>Eukaryota</taxon>
        <taxon>Fungi</taxon>
        <taxon>Dikarya</taxon>
        <taxon>Ascomycota</taxon>
        <taxon>Pezizomycotina</taxon>
        <taxon>Eurotiomycetes</taxon>
        <taxon>Eurotiomycetidae</taxon>
        <taxon>Eurotiales</taxon>
        <taxon>Aspergillaceae</taxon>
        <taxon>Penicillium</taxon>
    </lineage>
</organism>
<dbReference type="InterPro" id="IPR008271">
    <property type="entry name" value="Ser/Thr_kinase_AS"/>
</dbReference>
<feature type="domain" description="Aminoglycoside phosphotransferase" evidence="1">
    <location>
        <begin position="85"/>
        <end position="281"/>
    </location>
</feature>
<dbReference type="PANTHER" id="PTHR21310:SF55">
    <property type="entry name" value="AMINOGLYCOSIDE PHOSPHOTRANSFERASE DOMAIN-CONTAINING PROTEIN"/>
    <property type="match status" value="1"/>
</dbReference>
<dbReference type="PROSITE" id="PS00108">
    <property type="entry name" value="PROTEIN_KINASE_ST"/>
    <property type="match status" value="1"/>
</dbReference>
<name>A0A9W4JU02_9EURO</name>
<dbReference type="InterPro" id="IPR051678">
    <property type="entry name" value="AGP_Transferase"/>
</dbReference>
<dbReference type="AlphaFoldDB" id="A0A9W4JU02"/>
<protein>
    <recommendedName>
        <fullName evidence="1">Aminoglycoside phosphotransferase domain-containing protein</fullName>
    </recommendedName>
</protein>
<evidence type="ECO:0000313" key="3">
    <source>
        <dbReference type="Proteomes" id="UP001152649"/>
    </source>
</evidence>
<evidence type="ECO:0000259" key="1">
    <source>
        <dbReference type="Pfam" id="PF01636"/>
    </source>
</evidence>
<comment type="caution">
    <text evidence="2">The sequence shown here is derived from an EMBL/GenBank/DDBJ whole genome shotgun (WGS) entry which is preliminary data.</text>
</comment>
<dbReference type="GO" id="GO:0004672">
    <property type="term" value="F:protein kinase activity"/>
    <property type="evidence" value="ECO:0007669"/>
    <property type="project" value="InterPro"/>
</dbReference>
<dbReference type="Pfam" id="PF01636">
    <property type="entry name" value="APH"/>
    <property type="match status" value="1"/>
</dbReference>
<dbReference type="EMBL" id="CAJVPG010000439">
    <property type="protein sequence ID" value="CAG8419806.1"/>
    <property type="molecule type" value="Genomic_DNA"/>
</dbReference>
<gene>
    <name evidence="2" type="ORF">PSALAMII_LOCUS9731</name>
</gene>
<proteinExistence type="predicted"/>
<dbReference type="OrthoDB" id="2906425at2759"/>
<dbReference type="SUPFAM" id="SSF56112">
    <property type="entry name" value="Protein kinase-like (PK-like)"/>
    <property type="match status" value="1"/>
</dbReference>
<dbReference type="Proteomes" id="UP001152649">
    <property type="component" value="Unassembled WGS sequence"/>
</dbReference>
<keyword evidence="3" id="KW-1185">Reference proteome</keyword>
<evidence type="ECO:0000313" key="2">
    <source>
        <dbReference type="EMBL" id="CAG8419806.1"/>
    </source>
</evidence>
<accession>A0A9W4JU02</accession>
<dbReference type="PANTHER" id="PTHR21310">
    <property type="entry name" value="AMINOGLYCOSIDE PHOSPHOTRANSFERASE-RELATED-RELATED"/>
    <property type="match status" value="1"/>
</dbReference>
<reference evidence="2" key="1">
    <citation type="submission" date="2021-07" db="EMBL/GenBank/DDBJ databases">
        <authorList>
            <person name="Branca A.L. A."/>
        </authorList>
    </citation>
    <scope>NUCLEOTIDE SEQUENCE</scope>
</reference>
<sequence length="315" mass="35940">MYRSWMPSFLRPDFTWPRPMQSTICEVTPKLPHVPGKIKRRACGIFHEVLYRLSGWYCSWCDIPFDANIVQLPFGLVLKWTDRTSIEEAVAMHMARAAGMPVPKVLTCGEHPYAPFNRVFSILMTRLPGIALENSDDLLHVELEDPWLSELKKCVTSMRTWSSPHAQRICSVLGTSLRSTRVPNHIMGPFTDEEELHDYLLSPASGHGFNTTADYNQALAQATKIRKYSHEITFTHGDFKAHNILVGDDGHLSAFLDWESAGWYPEYWDFTTASRYGKNSWWAQVALWVGGERYDDELACDIALNSLTVDSYIAF</sequence>
<dbReference type="InterPro" id="IPR011009">
    <property type="entry name" value="Kinase-like_dom_sf"/>
</dbReference>